<dbReference type="CDD" id="cd03046">
    <property type="entry name" value="GST_N_GTT1_like"/>
    <property type="match status" value="1"/>
</dbReference>
<dbReference type="SFLD" id="SFLDS00019">
    <property type="entry name" value="Glutathione_Transferase_(cytos"/>
    <property type="match status" value="1"/>
</dbReference>
<dbReference type="SUPFAM" id="SSF47616">
    <property type="entry name" value="GST C-terminal domain-like"/>
    <property type="match status" value="1"/>
</dbReference>
<dbReference type="InterPro" id="IPR036249">
    <property type="entry name" value="Thioredoxin-like_sf"/>
</dbReference>
<protein>
    <recommendedName>
        <fullName evidence="1">GST N-terminal domain-containing protein</fullName>
    </recommendedName>
</protein>
<dbReference type="SFLD" id="SFLDG00358">
    <property type="entry name" value="Main_(cytGST)"/>
    <property type="match status" value="1"/>
</dbReference>
<dbReference type="Gene3D" id="3.40.30.10">
    <property type="entry name" value="Glutaredoxin"/>
    <property type="match status" value="1"/>
</dbReference>
<organism evidence="2">
    <name type="scientific">marine metagenome</name>
    <dbReference type="NCBI Taxonomy" id="408172"/>
    <lineage>
        <taxon>unclassified sequences</taxon>
        <taxon>metagenomes</taxon>
        <taxon>ecological metagenomes</taxon>
    </lineage>
</organism>
<feature type="domain" description="GST N-terminal" evidence="1">
    <location>
        <begin position="2"/>
        <end position="83"/>
    </location>
</feature>
<dbReference type="PANTHER" id="PTHR44051:SF8">
    <property type="entry name" value="GLUTATHIONE S-TRANSFERASE GSTA"/>
    <property type="match status" value="1"/>
</dbReference>
<accession>A0A381SXY3</accession>
<dbReference type="EMBL" id="UINC01003742">
    <property type="protein sequence ID" value="SVA08880.1"/>
    <property type="molecule type" value="Genomic_DNA"/>
</dbReference>
<dbReference type="InterPro" id="IPR004045">
    <property type="entry name" value="Glutathione_S-Trfase_N"/>
</dbReference>
<dbReference type="PROSITE" id="PS50404">
    <property type="entry name" value="GST_NTER"/>
    <property type="match status" value="1"/>
</dbReference>
<reference evidence="2" key="1">
    <citation type="submission" date="2018-05" db="EMBL/GenBank/DDBJ databases">
        <authorList>
            <person name="Lanie J.A."/>
            <person name="Ng W.-L."/>
            <person name="Kazmierczak K.M."/>
            <person name="Andrzejewski T.M."/>
            <person name="Davidsen T.M."/>
            <person name="Wayne K.J."/>
            <person name="Tettelin H."/>
            <person name="Glass J.I."/>
            <person name="Rusch D."/>
            <person name="Podicherti R."/>
            <person name="Tsui H.-C.T."/>
            <person name="Winkler M.E."/>
        </authorList>
    </citation>
    <scope>NUCLEOTIDE SEQUENCE</scope>
</reference>
<dbReference type="InterPro" id="IPR040079">
    <property type="entry name" value="Glutathione_S-Trfase"/>
</dbReference>
<dbReference type="PANTHER" id="PTHR44051">
    <property type="entry name" value="GLUTATHIONE S-TRANSFERASE-RELATED"/>
    <property type="match status" value="1"/>
</dbReference>
<proteinExistence type="predicted"/>
<dbReference type="SUPFAM" id="SSF52833">
    <property type="entry name" value="Thioredoxin-like"/>
    <property type="match status" value="1"/>
</dbReference>
<dbReference type="InterPro" id="IPR036282">
    <property type="entry name" value="Glutathione-S-Trfase_C_sf"/>
</dbReference>
<evidence type="ECO:0000259" key="1">
    <source>
        <dbReference type="PROSITE" id="PS50404"/>
    </source>
</evidence>
<dbReference type="Pfam" id="PF02798">
    <property type="entry name" value="GST_N"/>
    <property type="match status" value="1"/>
</dbReference>
<dbReference type="AlphaFoldDB" id="A0A381SXY3"/>
<evidence type="ECO:0000313" key="2">
    <source>
        <dbReference type="EMBL" id="SVA08880.1"/>
    </source>
</evidence>
<sequence>MTEEIILWGATTGRAMRAHWVLQEFGLTYESRPIGPRTGETQTAEYLAINPKGKVPSLQHGDLILTESVAILSYVTQNFDPPADFFVPSDRHEKARWDEWTAFIAMELDAHPLYTMRRHGDLHKIYGRAPVAVDSARTYFLKQFNAVIPHALKSQPYLMSNVPSSVDILLLTCIDWALSYKIELPPLALDYQQRLHARTAYRDAYRLCYLTD</sequence>
<dbReference type="Gene3D" id="1.20.1050.10">
    <property type="match status" value="1"/>
</dbReference>
<gene>
    <name evidence="2" type="ORF">METZ01_LOCUS61734</name>
</gene>
<name>A0A381SXY3_9ZZZZ</name>